<dbReference type="Proteomes" id="UP000075683">
    <property type="component" value="Unassembled WGS sequence"/>
</dbReference>
<reference evidence="2 3" key="1">
    <citation type="submission" date="2016-01" db="EMBL/GenBank/DDBJ databases">
        <title>Draft Genome Sequences of Seven Thermophilic Sporeformers Isolated from Foods.</title>
        <authorList>
            <person name="Berendsen E.M."/>
            <person name="Wells-Bennik M.H."/>
            <person name="Krawcyk A.O."/>
            <person name="De Jong A."/>
            <person name="Holsappel S."/>
            <person name="Eijlander R.T."/>
            <person name="Kuipers O.P."/>
        </authorList>
    </citation>
    <scope>NUCLEOTIDE SEQUENCE [LARGE SCALE GENOMIC DNA]</scope>
    <source>
        <strain evidence="2 3">B4135</strain>
    </source>
</reference>
<evidence type="ECO:0000256" key="1">
    <source>
        <dbReference type="SAM" id="MobiDB-lite"/>
    </source>
</evidence>
<protein>
    <submittedName>
        <fullName evidence="2">Uncharacterized protein</fullName>
    </submittedName>
</protein>
<dbReference type="AlphaFoldDB" id="A0A150LB44"/>
<feature type="region of interest" description="Disordered" evidence="1">
    <location>
        <begin position="30"/>
        <end position="55"/>
    </location>
</feature>
<proteinExistence type="predicted"/>
<evidence type="ECO:0000313" key="3">
    <source>
        <dbReference type="Proteomes" id="UP000075683"/>
    </source>
</evidence>
<evidence type="ECO:0000313" key="2">
    <source>
        <dbReference type="EMBL" id="KYD08952.1"/>
    </source>
</evidence>
<dbReference type="EMBL" id="LQYT01000133">
    <property type="protein sequence ID" value="KYD08952.1"/>
    <property type="molecule type" value="Genomic_DNA"/>
</dbReference>
<name>A0A150LB44_9BACI</name>
<accession>A0A150LB44</accession>
<organism evidence="2 3">
    <name type="scientific">Caldibacillus debilis</name>
    <dbReference type="NCBI Taxonomy" id="301148"/>
    <lineage>
        <taxon>Bacteria</taxon>
        <taxon>Bacillati</taxon>
        <taxon>Bacillota</taxon>
        <taxon>Bacilli</taxon>
        <taxon>Bacillales</taxon>
        <taxon>Bacillaceae</taxon>
        <taxon>Caldibacillus</taxon>
    </lineage>
</organism>
<sequence length="55" mass="6219">MKKEILNKFFQSFPNLAGGFHRASRIVNEKRKGAPDLPRAPLSENSPGRFTLDPH</sequence>
<gene>
    <name evidence="2" type="ORF">B4135_3863</name>
</gene>
<comment type="caution">
    <text evidence="2">The sequence shown here is derived from an EMBL/GenBank/DDBJ whole genome shotgun (WGS) entry which is preliminary data.</text>
</comment>